<dbReference type="GO" id="GO:0000270">
    <property type="term" value="P:peptidoglycan metabolic process"/>
    <property type="evidence" value="ECO:0007669"/>
    <property type="project" value="InterPro"/>
</dbReference>
<evidence type="ECO:0000256" key="2">
    <source>
        <dbReference type="SAM" id="Coils"/>
    </source>
</evidence>
<feature type="compositionally biased region" description="Low complexity" evidence="3">
    <location>
        <begin position="385"/>
        <end position="396"/>
    </location>
</feature>
<dbReference type="HOGENOM" id="CLU_619357_0_0_5"/>
<dbReference type="GO" id="GO:0016020">
    <property type="term" value="C:membrane"/>
    <property type="evidence" value="ECO:0007669"/>
    <property type="project" value="InterPro"/>
</dbReference>
<dbReference type="AlphaFoldDB" id="A0LAH1"/>
<feature type="coiled-coil region" evidence="2">
    <location>
        <begin position="263"/>
        <end position="341"/>
    </location>
</feature>
<evidence type="ECO:0000256" key="1">
    <source>
        <dbReference type="ARBA" id="ARBA00007734"/>
    </source>
</evidence>
<evidence type="ECO:0000313" key="6">
    <source>
        <dbReference type="Proteomes" id="UP000002586"/>
    </source>
</evidence>
<dbReference type="eggNOG" id="COG0741">
    <property type="taxonomic scope" value="Bacteria"/>
</dbReference>
<feature type="compositionally biased region" description="Basic and acidic residues" evidence="3">
    <location>
        <begin position="431"/>
        <end position="442"/>
    </location>
</feature>
<dbReference type="EMBL" id="CP000471">
    <property type="protein sequence ID" value="ABK44964.1"/>
    <property type="molecule type" value="Genomic_DNA"/>
</dbReference>
<protein>
    <submittedName>
        <fullName evidence="5">Lytic transglycosylase, catalytic</fullName>
    </submittedName>
</protein>
<dbReference type="PROSITE" id="PS00922">
    <property type="entry name" value="TRANSGLYCOSYLASE"/>
    <property type="match status" value="1"/>
</dbReference>
<evidence type="ECO:0000256" key="3">
    <source>
        <dbReference type="SAM" id="MobiDB-lite"/>
    </source>
</evidence>
<keyword evidence="6" id="KW-1185">Reference proteome</keyword>
<sequence length="442" mass="48746">MLALCCALPTQAAEQPPMPSVASAKAPDLYALTEKVADELGLDRQLLKALVMTESAYDPNTVSKTGAVGLMQLMPLTAKDMGVTDSFDPEQNLRGGATYLKMLINRFDSLVLALAAYNAGPGNVERYGTIPPFAQTRRYVQKVLTHYGKFRKNELELARKNGNQALGSWDLALADLAVLSREIERMDKLSRAQAKTAHTQTAPSTDWQRPIANPEPPSYPAASQPLALADGLVTFQKMDGPGQRHIKIDLHPTPNEDREDSRAEQIAQARARIEARRAQAETARQEALLKRKQQIEALEARRAQTEALRQANRERAKRLAMEAKKRALEAAQQQLARADDEPARDGIKLSAPAVRHATPLTLGTTDSGEQTLRSYRKPDGTLVFTTQPPTAEEQQQSRAQPVKQPSVKPAPTNGRTLEEYSRRQRNPSMPSKRDGIRIRGAS</sequence>
<dbReference type="Gene3D" id="1.10.530.10">
    <property type="match status" value="1"/>
</dbReference>
<dbReference type="KEGG" id="mgm:Mmc1_2464"/>
<dbReference type="CDD" id="cd00254">
    <property type="entry name" value="LT-like"/>
    <property type="match status" value="1"/>
</dbReference>
<comment type="similarity">
    <text evidence="1">Belongs to the transglycosylase Slt family.</text>
</comment>
<dbReference type="CAZy" id="GH23">
    <property type="family name" value="Glycoside Hydrolase Family 23"/>
</dbReference>
<evidence type="ECO:0000259" key="4">
    <source>
        <dbReference type="Pfam" id="PF01464"/>
    </source>
</evidence>
<dbReference type="InterPro" id="IPR023346">
    <property type="entry name" value="Lysozyme-like_dom_sf"/>
</dbReference>
<organism evidence="5 6">
    <name type="scientific">Magnetococcus marinus (strain ATCC BAA-1437 / JCM 17883 / MC-1)</name>
    <dbReference type="NCBI Taxonomy" id="156889"/>
    <lineage>
        <taxon>Bacteria</taxon>
        <taxon>Pseudomonadati</taxon>
        <taxon>Pseudomonadota</taxon>
        <taxon>Magnetococcia</taxon>
        <taxon>Magnetococcales</taxon>
        <taxon>Magnetococcaceae</taxon>
        <taxon>Magnetococcus</taxon>
    </lineage>
</organism>
<dbReference type="InterPro" id="IPR000189">
    <property type="entry name" value="Transglyc_AS"/>
</dbReference>
<dbReference type="GO" id="GO:0008933">
    <property type="term" value="F:peptidoglycan lytic transglycosylase activity"/>
    <property type="evidence" value="ECO:0007669"/>
    <property type="project" value="InterPro"/>
</dbReference>
<feature type="compositionally biased region" description="Polar residues" evidence="3">
    <location>
        <begin position="361"/>
        <end position="373"/>
    </location>
</feature>
<name>A0LAH1_MAGMM</name>
<reference evidence="6" key="1">
    <citation type="journal article" date="2009" name="Appl. Environ. Microbiol.">
        <title>Complete genome sequence of the chemolithoautotrophic marine magnetotactic coccus strain MC-1.</title>
        <authorList>
            <person name="Schubbe S."/>
            <person name="Williams T.J."/>
            <person name="Xie G."/>
            <person name="Kiss H.E."/>
            <person name="Brettin T.S."/>
            <person name="Martinez D."/>
            <person name="Ross C.A."/>
            <person name="Schuler D."/>
            <person name="Cox B.L."/>
            <person name="Nealson K.H."/>
            <person name="Bazylinski D.A."/>
        </authorList>
    </citation>
    <scope>NUCLEOTIDE SEQUENCE [LARGE SCALE GENOMIC DNA]</scope>
    <source>
        <strain evidence="6">ATCC BAA-1437 / JCM 17883 / MC-1</strain>
    </source>
</reference>
<dbReference type="PANTHER" id="PTHR37423:SF2">
    <property type="entry name" value="MEMBRANE-BOUND LYTIC MUREIN TRANSGLYCOSYLASE C"/>
    <property type="match status" value="1"/>
</dbReference>
<feature type="domain" description="Transglycosylase SLT" evidence="4">
    <location>
        <begin position="35"/>
        <end position="129"/>
    </location>
</feature>
<feature type="region of interest" description="Disordered" evidence="3">
    <location>
        <begin position="191"/>
        <end position="221"/>
    </location>
</feature>
<keyword evidence="2" id="KW-0175">Coiled coil</keyword>
<dbReference type="SUPFAM" id="SSF53955">
    <property type="entry name" value="Lysozyme-like"/>
    <property type="match status" value="1"/>
</dbReference>
<feature type="region of interest" description="Disordered" evidence="3">
    <location>
        <begin position="358"/>
        <end position="442"/>
    </location>
</feature>
<dbReference type="Pfam" id="PF01464">
    <property type="entry name" value="SLT"/>
    <property type="match status" value="1"/>
</dbReference>
<proteinExistence type="inferred from homology"/>
<accession>A0LAH1</accession>
<feature type="compositionally biased region" description="Polar residues" evidence="3">
    <location>
        <begin position="196"/>
        <end position="207"/>
    </location>
</feature>
<dbReference type="STRING" id="156889.Mmc1_2464"/>
<evidence type="ECO:0000313" key="5">
    <source>
        <dbReference type="EMBL" id="ABK44964.1"/>
    </source>
</evidence>
<reference evidence="5 6" key="2">
    <citation type="journal article" date="2012" name="Int. J. Syst. Evol. Microbiol.">
        <title>Magnetococcus marinus gen. nov., sp. nov., a marine, magnetotactic bacterium that represents a novel lineage (Magnetococcaceae fam. nov.; Magnetococcales ord. nov.) at the base of the Alphaproteobacteria.</title>
        <authorList>
            <person name="Bazylinski D.A."/>
            <person name="Williams T.J."/>
            <person name="Lefevre C.T."/>
            <person name="Berg R.J."/>
            <person name="Zhang C.L."/>
            <person name="Bowser S.S."/>
            <person name="Dean A.J."/>
            <person name="Beveridge T.J."/>
        </authorList>
    </citation>
    <scope>NUCLEOTIDE SEQUENCE [LARGE SCALE GENOMIC DNA]</scope>
    <source>
        <strain evidence="6">ATCC BAA-1437 / JCM 17883 / MC-1</strain>
    </source>
</reference>
<gene>
    <name evidence="5" type="ordered locus">Mmc1_2464</name>
</gene>
<dbReference type="Proteomes" id="UP000002586">
    <property type="component" value="Chromosome"/>
</dbReference>
<dbReference type="InterPro" id="IPR008258">
    <property type="entry name" value="Transglycosylase_SLT_dom_1"/>
</dbReference>
<dbReference type="PANTHER" id="PTHR37423">
    <property type="entry name" value="SOLUBLE LYTIC MUREIN TRANSGLYCOSYLASE-RELATED"/>
    <property type="match status" value="1"/>
</dbReference>